<evidence type="ECO:0000313" key="2">
    <source>
        <dbReference type="Proteomes" id="UP000275719"/>
    </source>
</evidence>
<sequence>MKLKLNENNNAIYLMLENSNYSYLFSNNKNITEFYFLQNGVIKEKKVFNTSVADFDFKNSLDLQNDFNCIRENEFSYFIKILINNENIINEYFTTIDFQCLEINKLNNQFSFYILEVIELARPLYLNDSKSNKLTPYLIEE</sequence>
<comment type="caution">
    <text evidence="1">The sequence shown here is derived from an EMBL/GenBank/DDBJ whole genome shotgun (WGS) entry which is preliminary data.</text>
</comment>
<organism evidence="1 2">
    <name type="scientific">Paenimyroides tangerinum</name>
    <dbReference type="NCBI Taxonomy" id="2488728"/>
    <lineage>
        <taxon>Bacteria</taxon>
        <taxon>Pseudomonadati</taxon>
        <taxon>Bacteroidota</taxon>
        <taxon>Flavobacteriia</taxon>
        <taxon>Flavobacteriales</taxon>
        <taxon>Flavobacteriaceae</taxon>
        <taxon>Paenimyroides</taxon>
    </lineage>
</organism>
<dbReference type="RefSeq" id="WP_125020117.1">
    <property type="nucleotide sequence ID" value="NZ_RQVQ01000049.1"/>
</dbReference>
<keyword evidence="2" id="KW-1185">Reference proteome</keyword>
<name>A0A3P3VZP3_9FLAO</name>
<protein>
    <submittedName>
        <fullName evidence="1">Uncharacterized protein</fullName>
    </submittedName>
</protein>
<gene>
    <name evidence="1" type="ORF">EG240_14730</name>
</gene>
<dbReference type="AlphaFoldDB" id="A0A3P3VZP3"/>
<dbReference type="EMBL" id="RQVQ01000049">
    <property type="protein sequence ID" value="RRJ87717.1"/>
    <property type="molecule type" value="Genomic_DNA"/>
</dbReference>
<evidence type="ECO:0000313" key="1">
    <source>
        <dbReference type="EMBL" id="RRJ87717.1"/>
    </source>
</evidence>
<dbReference type="Proteomes" id="UP000275719">
    <property type="component" value="Unassembled WGS sequence"/>
</dbReference>
<accession>A0A3P3VZP3</accession>
<proteinExistence type="predicted"/>
<reference evidence="1 2" key="1">
    <citation type="submission" date="2018-11" db="EMBL/GenBank/DDBJ databases">
        <title>Flavobacterium sp. nov., YIM 102701-2 draft genome.</title>
        <authorList>
            <person name="Li G."/>
            <person name="Jiang Y."/>
        </authorList>
    </citation>
    <scope>NUCLEOTIDE SEQUENCE [LARGE SCALE GENOMIC DNA]</scope>
    <source>
        <strain evidence="1 2">YIM 102701-2</strain>
    </source>
</reference>